<dbReference type="AlphaFoldDB" id="A0A367M8S4"/>
<protein>
    <submittedName>
        <fullName evidence="2">Uncharacterized protein</fullName>
    </submittedName>
</protein>
<name>A0A367M8S4_PSEAI</name>
<proteinExistence type="predicted"/>
<reference evidence="2 3" key="1">
    <citation type="submission" date="2018-07" db="EMBL/GenBank/DDBJ databases">
        <title>Mechanisms of high-level aminoglycoside resistance among Gram-negative pathogens in Brazil.</title>
        <authorList>
            <person name="Ballaben A.S."/>
            <person name="Darini A.L.C."/>
            <person name="Doi Y."/>
        </authorList>
    </citation>
    <scope>NUCLEOTIDE SEQUENCE [LARGE SCALE GENOMIC DNA]</scope>
    <source>
        <strain evidence="2 3">B2-305</strain>
    </source>
</reference>
<dbReference type="Proteomes" id="UP000253594">
    <property type="component" value="Unassembled WGS sequence"/>
</dbReference>
<accession>A0A367M8S4</accession>
<evidence type="ECO:0000313" key="3">
    <source>
        <dbReference type="Proteomes" id="UP000253594"/>
    </source>
</evidence>
<evidence type="ECO:0000313" key="2">
    <source>
        <dbReference type="EMBL" id="RCI73814.1"/>
    </source>
</evidence>
<keyword evidence="1" id="KW-1133">Transmembrane helix</keyword>
<gene>
    <name evidence="2" type="ORF">DT376_16360</name>
</gene>
<evidence type="ECO:0000256" key="1">
    <source>
        <dbReference type="SAM" id="Phobius"/>
    </source>
</evidence>
<keyword evidence="1" id="KW-0472">Membrane</keyword>
<sequence>MKKVKIERLANFIRRVPKNVSVKRKRKRLSFEIKSPTYQLHTLNLSDYGDDTLSFILEKEADGNLFVVAKAPEKYGSDKGAMASLFKAQVASEADGVYMITQVNSLLIKKLSVMKLVGLALLAWLGYLFVSAYIDIVSGKGGSIEPSALSSLDAAHPAVREADSRAPIPVTVHPFDWENTPARLQADPVADADQLQARSPDDIAKQIYNAAETARKQGMRDNAPAMSSDVATGLEAFGLAPSIDAGQSVGPGCDPKLAFQVAE</sequence>
<comment type="caution">
    <text evidence="2">The sequence shown here is derived from an EMBL/GenBank/DDBJ whole genome shotgun (WGS) entry which is preliminary data.</text>
</comment>
<dbReference type="EMBL" id="QORE01000520">
    <property type="protein sequence ID" value="RCI73814.1"/>
    <property type="molecule type" value="Genomic_DNA"/>
</dbReference>
<feature type="transmembrane region" description="Helical" evidence="1">
    <location>
        <begin position="116"/>
        <end position="134"/>
    </location>
</feature>
<keyword evidence="1" id="KW-0812">Transmembrane</keyword>
<organism evidence="2 3">
    <name type="scientific">Pseudomonas aeruginosa</name>
    <dbReference type="NCBI Taxonomy" id="287"/>
    <lineage>
        <taxon>Bacteria</taxon>
        <taxon>Pseudomonadati</taxon>
        <taxon>Pseudomonadota</taxon>
        <taxon>Gammaproteobacteria</taxon>
        <taxon>Pseudomonadales</taxon>
        <taxon>Pseudomonadaceae</taxon>
        <taxon>Pseudomonas</taxon>
    </lineage>
</organism>